<dbReference type="PANTHER" id="PTHR30483:SF6">
    <property type="entry name" value="PERIPLASMIC BINDING PROTEIN OF ABC TRANSPORTER FOR NATURAL AMINO ACIDS"/>
    <property type="match status" value="1"/>
</dbReference>
<feature type="domain" description="Leucine-binding protein" evidence="4">
    <location>
        <begin position="39"/>
        <end position="375"/>
    </location>
</feature>
<proteinExistence type="inferred from homology"/>
<sequence>MAPLFRSLCVATLRRTAHLTAWATLAAFASAPAHAQGSPIKVGVALDVSGPFAGPGAEARDGFALAIKQLGSKLGGQPAEFVQTDMAGSPDQAKQLVDRFVQREKIDLFTGPIASNVALAVAPTLFAAKVPYLSNNAGPSQLAGAQCNPYFFGTAYQNDQFHEAAGQFAADQKFGRMVLIAPNYPAGKDSLTGFKRKFKGQVADEIYTKVGQIDYATELAQLRAAKPDAVYFFLPGAMGINFIKQFVGAGLSKDITLVTSGFSSDEDVIGAVGEPMLGLFNTTHWAHDLDNAANKAFVAAFRKEYGGRYPSLYAAQAYDVIMAMDAAVKATGGKVSDKEALTKAIAKAQFPSVRGNFRYANNHFPVQNFYLRSIGKNAEGRVTNKTIRTVLENYGDAYAAQCKLK</sequence>
<comment type="caution">
    <text evidence="5">The sequence shown here is derived from an EMBL/GenBank/DDBJ whole genome shotgun (WGS) entry which is preliminary data.</text>
</comment>
<dbReference type="InterPro" id="IPR028081">
    <property type="entry name" value="Leu-bd"/>
</dbReference>
<dbReference type="AlphaFoldDB" id="A0A543LJK9"/>
<name>A0A543LJK9_9BURK</name>
<evidence type="ECO:0000313" key="6">
    <source>
        <dbReference type="Proteomes" id="UP000316993"/>
    </source>
</evidence>
<evidence type="ECO:0000256" key="3">
    <source>
        <dbReference type="SAM" id="SignalP"/>
    </source>
</evidence>
<feature type="chain" id="PRO_5021895722" evidence="3">
    <location>
        <begin position="36"/>
        <end position="405"/>
    </location>
</feature>
<dbReference type="RefSeq" id="WP_082758734.1">
    <property type="nucleotide sequence ID" value="NZ_DAMBBS010000003.1"/>
</dbReference>
<dbReference type="SUPFAM" id="SSF53822">
    <property type="entry name" value="Periplasmic binding protein-like I"/>
    <property type="match status" value="1"/>
</dbReference>
<evidence type="ECO:0000256" key="2">
    <source>
        <dbReference type="ARBA" id="ARBA00022729"/>
    </source>
</evidence>
<gene>
    <name evidence="5" type="ORF">BDD18_0540</name>
</gene>
<organism evidence="5 6">
    <name type="scientific">Acidovorax temperans</name>
    <dbReference type="NCBI Taxonomy" id="80878"/>
    <lineage>
        <taxon>Bacteria</taxon>
        <taxon>Pseudomonadati</taxon>
        <taxon>Pseudomonadota</taxon>
        <taxon>Betaproteobacteria</taxon>
        <taxon>Burkholderiales</taxon>
        <taxon>Comamonadaceae</taxon>
        <taxon>Acidovorax</taxon>
    </lineage>
</organism>
<dbReference type="Gene3D" id="3.40.50.2300">
    <property type="match status" value="2"/>
</dbReference>
<feature type="signal peptide" evidence="3">
    <location>
        <begin position="1"/>
        <end position="35"/>
    </location>
</feature>
<evidence type="ECO:0000313" key="5">
    <source>
        <dbReference type="EMBL" id="TQN07421.1"/>
    </source>
</evidence>
<accession>A0A543LJK9</accession>
<dbReference type="Proteomes" id="UP000316993">
    <property type="component" value="Unassembled WGS sequence"/>
</dbReference>
<dbReference type="InterPro" id="IPR051010">
    <property type="entry name" value="BCAA_transport"/>
</dbReference>
<comment type="similarity">
    <text evidence="1">Belongs to the leucine-binding protein family.</text>
</comment>
<evidence type="ECO:0000256" key="1">
    <source>
        <dbReference type="ARBA" id="ARBA00010062"/>
    </source>
</evidence>
<dbReference type="CDD" id="cd06359">
    <property type="entry name" value="PBP1_Nba-like"/>
    <property type="match status" value="1"/>
</dbReference>
<dbReference type="PANTHER" id="PTHR30483">
    <property type="entry name" value="LEUCINE-SPECIFIC-BINDING PROTEIN"/>
    <property type="match status" value="1"/>
</dbReference>
<protein>
    <submittedName>
        <fullName evidence="5">Amino acid/amide ABC transporter substrate-binding protein (HAAT family)</fullName>
    </submittedName>
</protein>
<reference evidence="5 6" key="1">
    <citation type="submission" date="2019-06" db="EMBL/GenBank/DDBJ databases">
        <title>Genomic Encyclopedia of Archaeal and Bacterial Type Strains, Phase II (KMG-II): from individual species to whole genera.</title>
        <authorList>
            <person name="Goeker M."/>
        </authorList>
    </citation>
    <scope>NUCLEOTIDE SEQUENCE [LARGE SCALE GENOMIC DNA]</scope>
    <source>
        <strain evidence="5 6">DSM 7270</strain>
    </source>
</reference>
<dbReference type="Pfam" id="PF13458">
    <property type="entry name" value="Peripla_BP_6"/>
    <property type="match status" value="1"/>
</dbReference>
<dbReference type="EMBL" id="VFPV01000001">
    <property type="protein sequence ID" value="TQN07421.1"/>
    <property type="molecule type" value="Genomic_DNA"/>
</dbReference>
<keyword evidence="2 3" id="KW-0732">Signal</keyword>
<evidence type="ECO:0000259" key="4">
    <source>
        <dbReference type="Pfam" id="PF13458"/>
    </source>
</evidence>
<dbReference type="InterPro" id="IPR028082">
    <property type="entry name" value="Peripla_BP_I"/>
</dbReference>